<reference evidence="1 2" key="1">
    <citation type="submission" date="2024-01" db="EMBL/GenBank/DDBJ databases">
        <title>Genome assemblies of Stephania.</title>
        <authorList>
            <person name="Yang L."/>
        </authorList>
    </citation>
    <scope>NUCLEOTIDE SEQUENCE [LARGE SCALE GENOMIC DNA]</scope>
    <source>
        <strain evidence="1">JXDWG</strain>
        <tissue evidence="1">Leaf</tissue>
    </source>
</reference>
<protein>
    <submittedName>
        <fullName evidence="1">Uncharacterized protein</fullName>
    </submittedName>
</protein>
<evidence type="ECO:0000313" key="2">
    <source>
        <dbReference type="Proteomes" id="UP001419268"/>
    </source>
</evidence>
<dbReference type="Proteomes" id="UP001419268">
    <property type="component" value="Unassembled WGS sequence"/>
</dbReference>
<dbReference type="AlphaFoldDB" id="A0AAP0K9A6"/>
<evidence type="ECO:0000313" key="1">
    <source>
        <dbReference type="EMBL" id="KAK9147364.1"/>
    </source>
</evidence>
<comment type="caution">
    <text evidence="1">The sequence shown here is derived from an EMBL/GenBank/DDBJ whole genome shotgun (WGS) entry which is preliminary data.</text>
</comment>
<dbReference type="EMBL" id="JBBNAG010000003">
    <property type="protein sequence ID" value="KAK9147364.1"/>
    <property type="molecule type" value="Genomic_DNA"/>
</dbReference>
<gene>
    <name evidence="1" type="ORF">Scep_006121</name>
</gene>
<keyword evidence="2" id="KW-1185">Reference proteome</keyword>
<proteinExistence type="predicted"/>
<sequence>MTRNDQRSLSIIENRFVLREMNLSSGSYSLSIDRSFDLSIVVLQSEGPMECAR</sequence>
<accession>A0AAP0K9A6</accession>
<organism evidence="1 2">
    <name type="scientific">Stephania cephalantha</name>
    <dbReference type="NCBI Taxonomy" id="152367"/>
    <lineage>
        <taxon>Eukaryota</taxon>
        <taxon>Viridiplantae</taxon>
        <taxon>Streptophyta</taxon>
        <taxon>Embryophyta</taxon>
        <taxon>Tracheophyta</taxon>
        <taxon>Spermatophyta</taxon>
        <taxon>Magnoliopsida</taxon>
        <taxon>Ranunculales</taxon>
        <taxon>Menispermaceae</taxon>
        <taxon>Menispermoideae</taxon>
        <taxon>Cissampelideae</taxon>
        <taxon>Stephania</taxon>
    </lineage>
</organism>
<name>A0AAP0K9A6_9MAGN</name>